<dbReference type="Gene3D" id="1.10.287.470">
    <property type="entry name" value="Helix hairpin bin"/>
    <property type="match status" value="1"/>
</dbReference>
<dbReference type="InterPro" id="IPR058792">
    <property type="entry name" value="Beta-barrel_RND_2"/>
</dbReference>
<dbReference type="Gene3D" id="2.40.50.100">
    <property type="match status" value="1"/>
</dbReference>
<comment type="similarity">
    <text evidence="1">Belongs to the membrane fusion protein (MFP) (TC 8.A.1) family.</text>
</comment>
<reference evidence="6 7" key="1">
    <citation type="submission" date="2017-01" db="EMBL/GenBank/DDBJ databases">
        <authorList>
            <person name="Mah S.A."/>
            <person name="Swanson W.J."/>
            <person name="Moy G.W."/>
            <person name="Vacquier V.D."/>
        </authorList>
    </citation>
    <scope>NUCLEOTIDE SEQUENCE [LARGE SCALE GENOMIC DNA]</scope>
    <source>
        <strain evidence="6 7">DSM 21219</strain>
    </source>
</reference>
<dbReference type="AlphaFoldDB" id="A0A1R3WZG4"/>
<dbReference type="FunFam" id="2.40.30.170:FF:000010">
    <property type="entry name" value="Efflux RND transporter periplasmic adaptor subunit"/>
    <property type="match status" value="1"/>
</dbReference>
<keyword evidence="2" id="KW-0175">Coiled coil</keyword>
<organism evidence="6 7">
    <name type="scientific">Pontibaca methylaminivorans</name>
    <dbReference type="NCBI Taxonomy" id="515897"/>
    <lineage>
        <taxon>Bacteria</taxon>
        <taxon>Pseudomonadati</taxon>
        <taxon>Pseudomonadota</taxon>
        <taxon>Alphaproteobacteria</taxon>
        <taxon>Rhodobacterales</taxon>
        <taxon>Roseobacteraceae</taxon>
        <taxon>Pontibaca</taxon>
    </lineage>
</organism>
<evidence type="ECO:0000256" key="3">
    <source>
        <dbReference type="SAM" id="MobiDB-lite"/>
    </source>
</evidence>
<dbReference type="Gene3D" id="2.40.30.170">
    <property type="match status" value="1"/>
</dbReference>
<feature type="region of interest" description="Disordered" evidence="3">
    <location>
        <begin position="348"/>
        <end position="442"/>
    </location>
</feature>
<dbReference type="STRING" id="515897.SAMN05421849_1864"/>
<evidence type="ECO:0000259" key="4">
    <source>
        <dbReference type="Pfam" id="PF25954"/>
    </source>
</evidence>
<proteinExistence type="inferred from homology"/>
<feature type="domain" description="CusB-like beta-barrel" evidence="4">
    <location>
        <begin position="202"/>
        <end position="273"/>
    </location>
</feature>
<gene>
    <name evidence="6" type="ORF">SAMN05421849_1864</name>
</gene>
<dbReference type="Proteomes" id="UP000192455">
    <property type="component" value="Unassembled WGS sequence"/>
</dbReference>
<dbReference type="PANTHER" id="PTHR30469">
    <property type="entry name" value="MULTIDRUG RESISTANCE PROTEIN MDTA"/>
    <property type="match status" value="1"/>
</dbReference>
<sequence>MIKRLIIAVVVLGLVAVGIIGFEMFRSQAIKDFFAGNKPPATAVPIYDVRPRAWTPVVSAIGTAAAVQGVDLSVEDAGIVKEVGFKANDRVEEGQLLLRLDDGVQIADLNAARTQARLDEQALERTRALRERGVSSGVTLDEAQAQADSSFAQVAKLEAVLATKRLRAPFGGIIGIPAVDPGSYVSPGTVIATLQDVDQLHVDFKVPEQQFALLAIGQDVRVGPEEGSLSLKGEITGIDPKINPATRLVSVRAKVENGDPTLVPGQFVQVEVHLPRETGVLTIPQTALVTSLYGDHVFVVRPGEDDPEVFEARQVFVTAGRRSGGMVEIVKGIEPGNIVITAGQNRLSNGTVVKPDNSVSPEVDDVGQAEDDEVEGETRIDETPDGTEQGGDGDTGAGADSGTQEPVGGGADEGDDLSEEDRGADGAGADDAEADPSEAVQE</sequence>
<feature type="domain" description="Multidrug resistance protein MdtA-like C-terminal permuted SH3" evidence="5">
    <location>
        <begin position="280"/>
        <end position="344"/>
    </location>
</feature>
<dbReference type="SUPFAM" id="SSF111369">
    <property type="entry name" value="HlyD-like secretion proteins"/>
    <property type="match status" value="1"/>
</dbReference>
<feature type="compositionally biased region" description="Acidic residues" evidence="3">
    <location>
        <begin position="428"/>
        <end position="442"/>
    </location>
</feature>
<dbReference type="Gene3D" id="2.40.420.20">
    <property type="match status" value="1"/>
</dbReference>
<name>A0A1R3WZG4_9RHOB</name>
<dbReference type="Pfam" id="PF25967">
    <property type="entry name" value="RND-MFP_C"/>
    <property type="match status" value="1"/>
</dbReference>
<evidence type="ECO:0000313" key="7">
    <source>
        <dbReference type="Proteomes" id="UP000192455"/>
    </source>
</evidence>
<dbReference type="RefSeq" id="WP_076649588.1">
    <property type="nucleotide sequence ID" value="NZ_FTPS01000001.1"/>
</dbReference>
<evidence type="ECO:0000313" key="6">
    <source>
        <dbReference type="EMBL" id="SIT83209.1"/>
    </source>
</evidence>
<dbReference type="GO" id="GO:0015562">
    <property type="term" value="F:efflux transmembrane transporter activity"/>
    <property type="evidence" value="ECO:0007669"/>
    <property type="project" value="TreeGrafter"/>
</dbReference>
<dbReference type="NCBIfam" id="TIGR01730">
    <property type="entry name" value="RND_mfp"/>
    <property type="match status" value="1"/>
</dbReference>
<evidence type="ECO:0000259" key="5">
    <source>
        <dbReference type="Pfam" id="PF25967"/>
    </source>
</evidence>
<dbReference type="OrthoDB" id="9806939at2"/>
<dbReference type="Pfam" id="PF25954">
    <property type="entry name" value="Beta-barrel_RND_2"/>
    <property type="match status" value="1"/>
</dbReference>
<evidence type="ECO:0000256" key="2">
    <source>
        <dbReference type="SAM" id="Coils"/>
    </source>
</evidence>
<protein>
    <submittedName>
        <fullName evidence="6">Membrane fusion protein, multidrug efflux system</fullName>
    </submittedName>
</protein>
<dbReference type="InterPro" id="IPR058627">
    <property type="entry name" value="MdtA-like_C"/>
</dbReference>
<feature type="coiled-coil region" evidence="2">
    <location>
        <begin position="106"/>
        <end position="160"/>
    </location>
</feature>
<accession>A0A1R3WZG4</accession>
<dbReference type="GO" id="GO:1990281">
    <property type="term" value="C:efflux pump complex"/>
    <property type="evidence" value="ECO:0007669"/>
    <property type="project" value="TreeGrafter"/>
</dbReference>
<dbReference type="PANTHER" id="PTHR30469:SF11">
    <property type="entry name" value="BLL4320 PROTEIN"/>
    <property type="match status" value="1"/>
</dbReference>
<dbReference type="EMBL" id="FTPS01000001">
    <property type="protein sequence ID" value="SIT83209.1"/>
    <property type="molecule type" value="Genomic_DNA"/>
</dbReference>
<evidence type="ECO:0000256" key="1">
    <source>
        <dbReference type="ARBA" id="ARBA00009477"/>
    </source>
</evidence>
<dbReference type="InterPro" id="IPR006143">
    <property type="entry name" value="RND_pump_MFP"/>
</dbReference>
<keyword evidence="7" id="KW-1185">Reference proteome</keyword>
<feature type="compositionally biased region" description="Acidic residues" evidence="3">
    <location>
        <begin position="362"/>
        <end position="375"/>
    </location>
</feature>